<dbReference type="InterPro" id="IPR014738">
    <property type="entry name" value="Citrate_transporter"/>
</dbReference>
<feature type="transmembrane region" description="Helical" evidence="6">
    <location>
        <begin position="136"/>
        <end position="155"/>
    </location>
</feature>
<evidence type="ECO:0000259" key="7">
    <source>
        <dbReference type="Pfam" id="PF03600"/>
    </source>
</evidence>
<dbReference type="NCBIfam" id="TIGR00784">
    <property type="entry name" value="citMHS"/>
    <property type="match status" value="1"/>
</dbReference>
<name>A0A1I0AQT2_9FIRM</name>
<dbReference type="GeneID" id="93277985"/>
<dbReference type="RefSeq" id="WP_092360421.1">
    <property type="nucleotide sequence ID" value="NZ_CABJCG010000017.1"/>
</dbReference>
<feature type="transmembrane region" description="Helical" evidence="6">
    <location>
        <begin position="417"/>
        <end position="435"/>
    </location>
</feature>
<reference evidence="9" key="1">
    <citation type="submission" date="2016-10" db="EMBL/GenBank/DDBJ databases">
        <authorList>
            <person name="Varghese N."/>
            <person name="Submissions S."/>
        </authorList>
    </citation>
    <scope>NUCLEOTIDE SEQUENCE [LARGE SCALE GENOMIC DNA]</scope>
    <source>
        <strain evidence="9">NLAE-zl-G277</strain>
    </source>
</reference>
<dbReference type="InterPro" id="IPR004680">
    <property type="entry name" value="Cit_transptr-like_dom"/>
</dbReference>
<feature type="transmembrane region" description="Helical" evidence="6">
    <location>
        <begin position="385"/>
        <end position="405"/>
    </location>
</feature>
<gene>
    <name evidence="8" type="ORF">SAMN05216313_101158</name>
</gene>
<feature type="domain" description="Citrate transporter-like" evidence="7">
    <location>
        <begin position="6"/>
        <end position="382"/>
    </location>
</feature>
<evidence type="ECO:0000256" key="4">
    <source>
        <dbReference type="ARBA" id="ARBA00022989"/>
    </source>
</evidence>
<keyword evidence="9" id="KW-1185">Reference proteome</keyword>
<sequence length="437" mass="46410">MYLAIIGFAMVAVIVALLLKGKMSPIVVLITIPTIAALLAGFGISDIGKFIVDGVKTTQNNAVLFIFSITYFGIMTDVGLFDILVGKLVKKAGNNVIAITVVTAIIAIMAHLDGSTACTVLITIPSMYPIYKRMNIRPYVLLLLTASAMGVMNLLPWGGPTARAATVLGMDANDLWLKLIPIQIVGVVVTLTLAVIMGIIEKKRGAGLNAGSSDTVETAAAAEADKKAEELKRPKLLWFNGLLTIGIIVSLVLNVVSSYVVFMMGTCIALIVNYPSLKAQDARFKAHAASALSIATTMLAAGAMVGVMEGTDMLSAMANVLISFIPEALGQYIHVIFGIFALPMGMMIGTDAYFYGIMPLIIEVGTKYGVTALNTAMTMIIGKNVALMISPLVPATFLAIGLVDVELKDHIRFSFKWLFGISLVMLLAGFLLGVIQL</sequence>
<dbReference type="Pfam" id="PF03600">
    <property type="entry name" value="CitMHS"/>
    <property type="match status" value="1"/>
</dbReference>
<keyword evidence="4 6" id="KW-1133">Transmembrane helix</keyword>
<keyword evidence="5 6" id="KW-0472">Membrane</keyword>
<dbReference type="GO" id="GO:0016020">
    <property type="term" value="C:membrane"/>
    <property type="evidence" value="ECO:0007669"/>
    <property type="project" value="UniProtKB-SubCell"/>
</dbReference>
<feature type="transmembrane region" description="Helical" evidence="6">
    <location>
        <begin position="64"/>
        <end position="85"/>
    </location>
</feature>
<dbReference type="AlphaFoldDB" id="A0A1I0AQT2"/>
<dbReference type="EMBL" id="FOIM01000001">
    <property type="protein sequence ID" value="SES96655.1"/>
    <property type="molecule type" value="Genomic_DNA"/>
</dbReference>
<feature type="transmembrane region" description="Helical" evidence="6">
    <location>
        <begin position="26"/>
        <end position="52"/>
    </location>
</feature>
<evidence type="ECO:0000256" key="3">
    <source>
        <dbReference type="ARBA" id="ARBA00022692"/>
    </source>
</evidence>
<feature type="transmembrane region" description="Helical" evidence="6">
    <location>
        <begin position="352"/>
        <end position="373"/>
    </location>
</feature>
<evidence type="ECO:0000256" key="6">
    <source>
        <dbReference type="SAM" id="Phobius"/>
    </source>
</evidence>
<feature type="transmembrane region" description="Helical" evidence="6">
    <location>
        <begin position="289"/>
        <end position="308"/>
    </location>
</feature>
<dbReference type="GO" id="GO:0015137">
    <property type="term" value="F:citrate transmembrane transporter activity"/>
    <property type="evidence" value="ECO:0007669"/>
    <property type="project" value="InterPro"/>
</dbReference>
<evidence type="ECO:0000256" key="1">
    <source>
        <dbReference type="ARBA" id="ARBA00004141"/>
    </source>
</evidence>
<accession>A0A1I0AQT2</accession>
<dbReference type="Proteomes" id="UP000198508">
    <property type="component" value="Unassembled WGS sequence"/>
</dbReference>
<feature type="transmembrane region" description="Helical" evidence="6">
    <location>
        <begin position="320"/>
        <end position="340"/>
    </location>
</feature>
<evidence type="ECO:0000256" key="2">
    <source>
        <dbReference type="ARBA" id="ARBA00022448"/>
    </source>
</evidence>
<evidence type="ECO:0000313" key="9">
    <source>
        <dbReference type="Proteomes" id="UP000198508"/>
    </source>
</evidence>
<feature type="transmembrane region" description="Helical" evidence="6">
    <location>
        <begin position="236"/>
        <end position="253"/>
    </location>
</feature>
<keyword evidence="3 6" id="KW-0812">Transmembrane</keyword>
<protein>
    <submittedName>
        <fullName evidence="8">Citrate-Mg2+:H+ or citrate-Ca2+:H+ symporter, CitMHS family</fullName>
    </submittedName>
</protein>
<feature type="transmembrane region" description="Helical" evidence="6">
    <location>
        <begin position="97"/>
        <end position="124"/>
    </location>
</feature>
<feature type="transmembrane region" description="Helical" evidence="6">
    <location>
        <begin position="175"/>
        <end position="200"/>
    </location>
</feature>
<keyword evidence="2" id="KW-0813">Transport</keyword>
<proteinExistence type="predicted"/>
<evidence type="ECO:0000313" key="8">
    <source>
        <dbReference type="EMBL" id="SES96655.1"/>
    </source>
</evidence>
<comment type="subcellular location">
    <subcellularLocation>
        <location evidence="1">Membrane</location>
        <topology evidence="1">Multi-pass membrane protein</topology>
    </subcellularLocation>
</comment>
<evidence type="ECO:0000256" key="5">
    <source>
        <dbReference type="ARBA" id="ARBA00023136"/>
    </source>
</evidence>
<organism evidence="8 9">
    <name type="scientific">Enterocloster lavalensis</name>
    <dbReference type="NCBI Taxonomy" id="460384"/>
    <lineage>
        <taxon>Bacteria</taxon>
        <taxon>Bacillati</taxon>
        <taxon>Bacillota</taxon>
        <taxon>Clostridia</taxon>
        <taxon>Lachnospirales</taxon>
        <taxon>Lachnospiraceae</taxon>
        <taxon>Enterocloster</taxon>
    </lineage>
</organism>